<keyword evidence="5" id="KW-0969">Cilium</keyword>
<dbReference type="PANTHER" id="PTHR40698">
    <property type="entry name" value="FLAGELLA-RELATED PROTEIN E-RELATED-RELATED"/>
    <property type="match status" value="1"/>
</dbReference>
<feature type="compositionally biased region" description="Acidic residues" evidence="3">
    <location>
        <begin position="180"/>
        <end position="197"/>
    </location>
</feature>
<evidence type="ECO:0000259" key="4">
    <source>
        <dbReference type="Pfam" id="PF04659"/>
    </source>
</evidence>
<dbReference type="InterPro" id="IPR006752">
    <property type="entry name" value="Arch_fla_DE"/>
</dbReference>
<dbReference type="EMBL" id="JBHSXH010000015">
    <property type="protein sequence ID" value="MFC6825923.1"/>
    <property type="molecule type" value="Genomic_DNA"/>
</dbReference>
<proteinExistence type="predicted"/>
<organism evidence="5 6">
    <name type="scientific">Halopelagius fulvigenes</name>
    <dbReference type="NCBI Taxonomy" id="1198324"/>
    <lineage>
        <taxon>Archaea</taxon>
        <taxon>Methanobacteriati</taxon>
        <taxon>Methanobacteriota</taxon>
        <taxon>Stenosarchaea group</taxon>
        <taxon>Halobacteria</taxon>
        <taxon>Halobacteriales</taxon>
        <taxon>Haloferacaceae</taxon>
    </lineage>
</organism>
<dbReference type="Proteomes" id="UP001596408">
    <property type="component" value="Unassembled WGS sequence"/>
</dbReference>
<comment type="subcellular location">
    <subcellularLocation>
        <location evidence="1">Archaeal flagellum</location>
    </subcellularLocation>
</comment>
<gene>
    <name evidence="5" type="ORF">ACFQEV_13095</name>
</gene>
<dbReference type="Pfam" id="PF04659">
    <property type="entry name" value="Arch_fla_DE"/>
    <property type="match status" value="1"/>
</dbReference>
<keyword evidence="2" id="KW-0974">Archaeal flagellum</keyword>
<dbReference type="GO" id="GO:0097589">
    <property type="term" value="C:archaeal-type flagellum"/>
    <property type="evidence" value="ECO:0007669"/>
    <property type="project" value="UniProtKB-SubCell"/>
</dbReference>
<feature type="domain" description="Archaeal flagella protein FlaD/E" evidence="4">
    <location>
        <begin position="279"/>
        <end position="365"/>
    </location>
</feature>
<name>A0ABD5TZ87_9EURY</name>
<protein>
    <submittedName>
        <fullName evidence="5">FlaD/FlaE family flagellar protein</fullName>
    </submittedName>
</protein>
<keyword evidence="5" id="KW-0966">Cell projection</keyword>
<accession>A0ABD5TZ87</accession>
<dbReference type="RefSeq" id="WP_379696758.1">
    <property type="nucleotide sequence ID" value="NZ_JBHSXH010000015.1"/>
</dbReference>
<feature type="compositionally biased region" description="Basic and acidic residues" evidence="3">
    <location>
        <begin position="216"/>
        <end position="229"/>
    </location>
</feature>
<feature type="compositionally biased region" description="Basic and acidic residues" evidence="3">
    <location>
        <begin position="1"/>
        <end position="27"/>
    </location>
</feature>
<evidence type="ECO:0000256" key="2">
    <source>
        <dbReference type="ARBA" id="ARBA00022440"/>
    </source>
</evidence>
<comment type="caution">
    <text evidence="5">The sequence shown here is derived from an EMBL/GenBank/DDBJ whole genome shotgun (WGS) entry which is preliminary data.</text>
</comment>
<dbReference type="AlphaFoldDB" id="A0ABD5TZ87"/>
<feature type="compositionally biased region" description="Basic and acidic residues" evidence="3">
    <location>
        <begin position="149"/>
        <end position="179"/>
    </location>
</feature>
<evidence type="ECO:0000313" key="6">
    <source>
        <dbReference type="Proteomes" id="UP001596408"/>
    </source>
</evidence>
<feature type="compositionally biased region" description="Basic and acidic residues" evidence="3">
    <location>
        <begin position="41"/>
        <end position="123"/>
    </location>
</feature>
<dbReference type="InterPro" id="IPR052494">
    <property type="entry name" value="Flagella_assembly_related"/>
</dbReference>
<evidence type="ECO:0000256" key="3">
    <source>
        <dbReference type="SAM" id="MobiDB-lite"/>
    </source>
</evidence>
<evidence type="ECO:0000256" key="1">
    <source>
        <dbReference type="ARBA" id="ARBA00004618"/>
    </source>
</evidence>
<sequence length="368" mass="43017">MKIDPENYDLRELRRIADERRADRSGRTSETAEASDEDEADGRRPRREGPPNRSGRNDSRRSREDRDGPRRDESRRNSERRRRSDDRPRRNRNGRSEELSRPRRGHSDHGDAQDEVVRADRLASELGLGRPFGDSSRDGRGRAGNGRVENGRGRANEGRRRDSREGRRRDARDDRRYDESGYDDGYDDYGGEYDDYDDRSRYDELGYSEYDEGEDSFGRDAEPEYETRSDDHLEDVGRFRFDNEVHERPRGRAGEVLRQNQLEQLLVHETAAAGDSLRKPYLRTLPNEYAAERVVFDWLEFMVLKGGFKRTMDALRYYLTVDWITEDVETELHDYLIGFSGNVADTTEFDVDDHHLSLLYVARLTSMT</sequence>
<keyword evidence="6" id="KW-1185">Reference proteome</keyword>
<feature type="region of interest" description="Disordered" evidence="3">
    <location>
        <begin position="1"/>
        <end position="229"/>
    </location>
</feature>
<evidence type="ECO:0000313" key="5">
    <source>
        <dbReference type="EMBL" id="MFC6825923.1"/>
    </source>
</evidence>
<dbReference type="PANTHER" id="PTHR40698:SF1">
    <property type="entry name" value="FLAGELLA-RELATED PROTEIN D-RELATED"/>
    <property type="match status" value="1"/>
</dbReference>
<reference evidence="5 6" key="1">
    <citation type="journal article" date="2019" name="Int. J. Syst. Evol. Microbiol.">
        <title>The Global Catalogue of Microorganisms (GCM) 10K type strain sequencing project: providing services to taxonomists for standard genome sequencing and annotation.</title>
        <authorList>
            <consortium name="The Broad Institute Genomics Platform"/>
            <consortium name="The Broad Institute Genome Sequencing Center for Infectious Disease"/>
            <person name="Wu L."/>
            <person name="Ma J."/>
        </authorList>
    </citation>
    <scope>NUCLEOTIDE SEQUENCE [LARGE SCALE GENOMIC DNA]</scope>
    <source>
        <strain evidence="5 6">YIM 94188</strain>
    </source>
</reference>
<keyword evidence="5" id="KW-0282">Flagellum</keyword>